<dbReference type="Proteomes" id="UP000477779">
    <property type="component" value="Unassembled WGS sequence"/>
</dbReference>
<dbReference type="AlphaFoldDB" id="A0AAJ2ZDX6"/>
<sequence length="163" mass="16031">MAQAAPVAQQAPAVAPAASTVATPVTGSFTDALGGTGAFAGTFTPTRFINQNGQLAAVGTLTGTLTNSLGTTLGTVTQQVTVPLQAAGTCDILHLNLGPLDLNLLGLVVHLDEIVLDITAQQGPGNLLGNLLCAVAGLLDNTGGGGGLNGIVALLNRILSLLG</sequence>
<evidence type="ECO:0000313" key="4">
    <source>
        <dbReference type="Proteomes" id="UP000477779"/>
    </source>
</evidence>
<proteinExistence type="predicted"/>
<protein>
    <submittedName>
        <fullName evidence="1">Uncharacterized protein</fullName>
    </submittedName>
</protein>
<dbReference type="Proteomes" id="UP000402241">
    <property type="component" value="Chromosome"/>
</dbReference>
<reference evidence="1 4" key="2">
    <citation type="submission" date="2020-02" db="EMBL/GenBank/DDBJ databases">
        <title>WGS of Micromonospora spp. isolated from hot spring.</title>
        <authorList>
            <person name="Thawai C."/>
        </authorList>
    </citation>
    <scope>NUCLEOTIDE SEQUENCE [LARGE SCALE GENOMIC DNA]</scope>
    <source>
        <strain evidence="1 4">TMS7</strain>
    </source>
</reference>
<dbReference type="EMBL" id="JAAHBZ010000003">
    <property type="protein sequence ID" value="NES28048.1"/>
    <property type="molecule type" value="Genomic_DNA"/>
</dbReference>
<evidence type="ECO:0000313" key="1">
    <source>
        <dbReference type="EMBL" id="NES28048.1"/>
    </source>
</evidence>
<evidence type="ECO:0000313" key="3">
    <source>
        <dbReference type="Proteomes" id="UP000402241"/>
    </source>
</evidence>
<organism evidence="1 4">
    <name type="scientific">Micromonospora terminaliae</name>
    <dbReference type="NCBI Taxonomy" id="1914461"/>
    <lineage>
        <taxon>Bacteria</taxon>
        <taxon>Bacillati</taxon>
        <taxon>Actinomycetota</taxon>
        <taxon>Actinomycetes</taxon>
        <taxon>Micromonosporales</taxon>
        <taxon>Micromonosporaceae</taxon>
        <taxon>Micromonospora</taxon>
    </lineage>
</organism>
<gene>
    <name evidence="1" type="ORF">G3561_10880</name>
    <name evidence="2" type="ORF">GCE86_09165</name>
</gene>
<dbReference type="EMBL" id="CP045309">
    <property type="protein sequence ID" value="QGL51302.1"/>
    <property type="molecule type" value="Genomic_DNA"/>
</dbReference>
<evidence type="ECO:0000313" key="2">
    <source>
        <dbReference type="EMBL" id="QGL51302.1"/>
    </source>
</evidence>
<reference evidence="2 3" key="1">
    <citation type="submission" date="2019-10" db="EMBL/GenBank/DDBJ databases">
        <title>Genome Sequence of Micromonospora terminaliae DSM 101760.</title>
        <authorList>
            <person name="Guo L."/>
        </authorList>
    </citation>
    <scope>NUCLEOTIDE SEQUENCE [LARGE SCALE GENOMIC DNA]</scope>
    <source>
        <strain evidence="2 3">DSM 101760</strain>
    </source>
</reference>
<name>A0AAJ2ZDX6_9ACTN</name>
<accession>A0AAJ2ZDX6</accession>
<keyword evidence="3" id="KW-1185">Reference proteome</keyword>